<dbReference type="RefSeq" id="WP_282733650.1">
    <property type="nucleotide sequence ID" value="NZ_JASCQP010000005.1"/>
</dbReference>
<dbReference type="Proteomes" id="UP001225957">
    <property type="component" value="Unassembled WGS sequence"/>
</dbReference>
<keyword evidence="3" id="KW-1185">Reference proteome</keyword>
<gene>
    <name evidence="2" type="ORF">QLQ83_00635</name>
</gene>
<feature type="region of interest" description="Disordered" evidence="1">
    <location>
        <begin position="1"/>
        <end position="20"/>
    </location>
</feature>
<comment type="caution">
    <text evidence="2">The sequence shown here is derived from an EMBL/GenBank/DDBJ whole genome shotgun (WGS) entry which is preliminary data.</text>
</comment>
<name>A0ABT6UUG6_9GAMM</name>
<proteinExistence type="predicted"/>
<accession>A0ABT6UUG6</accession>
<dbReference type="Pfam" id="PF09912">
    <property type="entry name" value="DUF2141"/>
    <property type="match status" value="1"/>
</dbReference>
<sequence>MKKSRSESTDRESELGSPARQPVTRLPMAVRCVALSAVLMLAHFPAIVFAQSSCPGIHVKIPNIRNNAGSVACALFESPAGFPTEFLHSATNIMMIKIRDSEARCHFLDIPPGTYAMAVIHDENVDGKLATNFLGVPTEGYGFSSGAKATMSAPSFEAASFSYSGQNLNLTIRLNY</sequence>
<dbReference type="InterPro" id="IPR018673">
    <property type="entry name" value="DUF2141"/>
</dbReference>
<evidence type="ECO:0000313" key="3">
    <source>
        <dbReference type="Proteomes" id="UP001225957"/>
    </source>
</evidence>
<evidence type="ECO:0000313" key="2">
    <source>
        <dbReference type="EMBL" id="MDI5889600.1"/>
    </source>
</evidence>
<organism evidence="2 3">
    <name type="scientific">Halomonas rhizosphaerae</name>
    <dbReference type="NCBI Taxonomy" id="3043296"/>
    <lineage>
        <taxon>Bacteria</taxon>
        <taxon>Pseudomonadati</taxon>
        <taxon>Pseudomonadota</taxon>
        <taxon>Gammaproteobacteria</taxon>
        <taxon>Oceanospirillales</taxon>
        <taxon>Halomonadaceae</taxon>
        <taxon>Halomonas</taxon>
    </lineage>
</organism>
<feature type="compositionally biased region" description="Basic and acidic residues" evidence="1">
    <location>
        <begin position="1"/>
        <end position="14"/>
    </location>
</feature>
<protein>
    <submittedName>
        <fullName evidence="2">DUF2141 domain-containing protein</fullName>
    </submittedName>
</protein>
<reference evidence="2 3" key="1">
    <citation type="submission" date="2023-04" db="EMBL/GenBank/DDBJ databases">
        <title>Halomonas strains isolated from rhizosphere soil.</title>
        <authorList>
            <person name="Xu L."/>
            <person name="Sun J.-Q."/>
        </authorList>
    </citation>
    <scope>NUCLEOTIDE SEQUENCE [LARGE SCALE GENOMIC DNA]</scope>
    <source>
        <strain evidence="2 3">LR5S20</strain>
    </source>
</reference>
<dbReference type="EMBL" id="JASCQP010000005">
    <property type="protein sequence ID" value="MDI5889600.1"/>
    <property type="molecule type" value="Genomic_DNA"/>
</dbReference>
<evidence type="ECO:0000256" key="1">
    <source>
        <dbReference type="SAM" id="MobiDB-lite"/>
    </source>
</evidence>